<dbReference type="InterPro" id="IPR030386">
    <property type="entry name" value="G_GB1_RHD3_dom"/>
</dbReference>
<proteinExistence type="inferred from homology"/>
<comment type="caution">
    <text evidence="5">The sequence shown here is derived from an EMBL/GenBank/DDBJ whole genome shotgun (WGS) entry which is preliminary data.</text>
</comment>
<evidence type="ECO:0000259" key="4">
    <source>
        <dbReference type="PROSITE" id="PS51715"/>
    </source>
</evidence>
<keyword evidence="2" id="KW-0342">GTP-binding</keyword>
<dbReference type="SUPFAM" id="SSF52540">
    <property type="entry name" value="P-loop containing nucleoside triphosphate hydrolases"/>
    <property type="match status" value="1"/>
</dbReference>
<protein>
    <recommendedName>
        <fullName evidence="4">GB1/RHD3-type G domain-containing protein</fullName>
    </recommendedName>
</protein>
<feature type="domain" description="GB1/RHD3-type G" evidence="4">
    <location>
        <begin position="125"/>
        <end position="236"/>
    </location>
</feature>
<name>A0AAW0H3F6_MYOGA</name>
<reference evidence="5 6" key="1">
    <citation type="journal article" date="2023" name="bioRxiv">
        <title>Conserved and derived expression patterns and positive selection on dental genes reveal complex evolutionary context of ever-growing rodent molars.</title>
        <authorList>
            <person name="Calamari Z.T."/>
            <person name="Song A."/>
            <person name="Cohen E."/>
            <person name="Akter M."/>
            <person name="Roy R.D."/>
            <person name="Hallikas O."/>
            <person name="Christensen M.M."/>
            <person name="Li P."/>
            <person name="Marangoni P."/>
            <person name="Jernvall J."/>
            <person name="Klein O.D."/>
        </authorList>
    </citation>
    <scope>NUCLEOTIDE SEQUENCE [LARGE SCALE GENOMIC DNA]</scope>
    <source>
        <strain evidence="5">V071</strain>
    </source>
</reference>
<keyword evidence="6" id="KW-1185">Reference proteome</keyword>
<dbReference type="Pfam" id="PF02263">
    <property type="entry name" value="GBP"/>
    <property type="match status" value="1"/>
</dbReference>
<comment type="similarity">
    <text evidence="3">Belongs to the TRAFAC class dynamin-like GTPase superfamily. GB1/RHD3 GTPase family.</text>
</comment>
<dbReference type="EMBL" id="JBBHLL010000857">
    <property type="protein sequence ID" value="KAK7797319.1"/>
    <property type="molecule type" value="Genomic_DNA"/>
</dbReference>
<dbReference type="GO" id="GO:0005525">
    <property type="term" value="F:GTP binding"/>
    <property type="evidence" value="ECO:0007669"/>
    <property type="project" value="UniProtKB-KW"/>
</dbReference>
<evidence type="ECO:0000256" key="2">
    <source>
        <dbReference type="ARBA" id="ARBA00023134"/>
    </source>
</evidence>
<dbReference type="AlphaFoldDB" id="A0AAW0H3F6"/>
<accession>A0AAW0H3F6</accession>
<dbReference type="Proteomes" id="UP001488838">
    <property type="component" value="Unassembled WGS sequence"/>
</dbReference>
<dbReference type="PANTHER" id="PTHR10751">
    <property type="entry name" value="GUANYLATE BINDING PROTEIN"/>
    <property type="match status" value="1"/>
</dbReference>
<dbReference type="Gene3D" id="3.40.50.300">
    <property type="entry name" value="P-loop containing nucleotide triphosphate hydrolases"/>
    <property type="match status" value="1"/>
</dbReference>
<organism evidence="5 6">
    <name type="scientific">Myodes glareolus</name>
    <name type="common">Bank vole</name>
    <name type="synonym">Clethrionomys glareolus</name>
    <dbReference type="NCBI Taxonomy" id="447135"/>
    <lineage>
        <taxon>Eukaryota</taxon>
        <taxon>Metazoa</taxon>
        <taxon>Chordata</taxon>
        <taxon>Craniata</taxon>
        <taxon>Vertebrata</taxon>
        <taxon>Euteleostomi</taxon>
        <taxon>Mammalia</taxon>
        <taxon>Eutheria</taxon>
        <taxon>Euarchontoglires</taxon>
        <taxon>Glires</taxon>
        <taxon>Rodentia</taxon>
        <taxon>Myomorpha</taxon>
        <taxon>Muroidea</taxon>
        <taxon>Cricetidae</taxon>
        <taxon>Arvicolinae</taxon>
        <taxon>Myodes</taxon>
    </lineage>
</organism>
<dbReference type="GO" id="GO:0003924">
    <property type="term" value="F:GTPase activity"/>
    <property type="evidence" value="ECO:0007669"/>
    <property type="project" value="InterPro"/>
</dbReference>
<gene>
    <name evidence="5" type="ORF">U0070_023675</name>
</gene>
<evidence type="ECO:0000313" key="5">
    <source>
        <dbReference type="EMBL" id="KAK7797319.1"/>
    </source>
</evidence>
<sequence>MVVPCSRAELPKPSESKCPFLPALAAQRRARNSVVTKTVLGGYPILSVQGPHDSFDQLLPKALQESDISTSKRNKLESSLGCHLRGKASTMTSEVNMPGPVCLIENIKGQLAANQEALGILTNIKEPVVVVAIVGFYRTGKSYLMNKLAGKKSGFSLGSTVQSHTKGIWMWCVPHPQKEGSTLVLLDTEGLGDVEKSDNQNDCWIFALAVLLSSTFVYNSMGAINQQAMDQLQYPF</sequence>
<evidence type="ECO:0000256" key="1">
    <source>
        <dbReference type="ARBA" id="ARBA00022741"/>
    </source>
</evidence>
<keyword evidence="1" id="KW-0547">Nucleotide-binding</keyword>
<dbReference type="CDD" id="cd01851">
    <property type="entry name" value="GBP"/>
    <property type="match status" value="1"/>
</dbReference>
<dbReference type="InterPro" id="IPR015894">
    <property type="entry name" value="Guanylate-bd_N"/>
</dbReference>
<evidence type="ECO:0000256" key="3">
    <source>
        <dbReference type="PROSITE-ProRule" id="PRU01052"/>
    </source>
</evidence>
<evidence type="ECO:0000313" key="6">
    <source>
        <dbReference type="Proteomes" id="UP001488838"/>
    </source>
</evidence>
<dbReference type="InterPro" id="IPR027417">
    <property type="entry name" value="P-loop_NTPase"/>
</dbReference>
<dbReference type="PROSITE" id="PS51715">
    <property type="entry name" value="G_GB1_RHD3"/>
    <property type="match status" value="1"/>
</dbReference>